<keyword evidence="1" id="KW-1185">Reference proteome</keyword>
<dbReference type="AlphaFoldDB" id="A0A915DWJ6"/>
<dbReference type="WBParaSite" id="jg24429">
    <property type="protein sequence ID" value="jg24429"/>
    <property type="gene ID" value="jg24429"/>
</dbReference>
<sequence>MERVELVHTKKIGARTAPITYTDDGSGCYVWTKTGRTMEKDGFDQGYFNCSGCKAVNLANAVKVQVSSLKFNLTSSTWIDDPDQYNHICEPKATTTVTGTDLRRSFQAERAAGGGGQETSAAVRVRMDQRIVREHGNKTAQEQQEIRDAACGNVTATDAGLGITSIATWMSKGEIFCLFGYTGPRTTNHAESYHSKQRNHFSPHSKLANWIVSFRELTHTEELDALNVYEGRQVGRRQGRGKF</sequence>
<dbReference type="Proteomes" id="UP000887574">
    <property type="component" value="Unplaced"/>
</dbReference>
<evidence type="ECO:0000313" key="2">
    <source>
        <dbReference type="WBParaSite" id="jg24429"/>
    </source>
</evidence>
<name>A0A915DWJ6_9BILA</name>
<reference evidence="2" key="1">
    <citation type="submission" date="2022-11" db="UniProtKB">
        <authorList>
            <consortium name="WormBaseParasite"/>
        </authorList>
    </citation>
    <scope>IDENTIFICATION</scope>
</reference>
<evidence type="ECO:0000313" key="1">
    <source>
        <dbReference type="Proteomes" id="UP000887574"/>
    </source>
</evidence>
<accession>A0A915DWJ6</accession>
<protein>
    <submittedName>
        <fullName evidence="2">Uncharacterized protein</fullName>
    </submittedName>
</protein>
<proteinExistence type="predicted"/>
<organism evidence="1 2">
    <name type="scientific">Ditylenchus dipsaci</name>
    <dbReference type="NCBI Taxonomy" id="166011"/>
    <lineage>
        <taxon>Eukaryota</taxon>
        <taxon>Metazoa</taxon>
        <taxon>Ecdysozoa</taxon>
        <taxon>Nematoda</taxon>
        <taxon>Chromadorea</taxon>
        <taxon>Rhabditida</taxon>
        <taxon>Tylenchina</taxon>
        <taxon>Tylenchomorpha</taxon>
        <taxon>Sphaerularioidea</taxon>
        <taxon>Anguinidae</taxon>
        <taxon>Anguininae</taxon>
        <taxon>Ditylenchus</taxon>
    </lineage>
</organism>